<evidence type="ECO:0000313" key="4">
    <source>
        <dbReference type="Proteomes" id="UP000655443"/>
    </source>
</evidence>
<proteinExistence type="predicted"/>
<dbReference type="AlphaFoldDB" id="A0A918YKF0"/>
<organism evidence="3 4">
    <name type="scientific">Streptomyces alanosinicus</name>
    <dbReference type="NCBI Taxonomy" id="68171"/>
    <lineage>
        <taxon>Bacteria</taxon>
        <taxon>Bacillati</taxon>
        <taxon>Actinomycetota</taxon>
        <taxon>Actinomycetes</taxon>
        <taxon>Kitasatosporales</taxon>
        <taxon>Streptomycetaceae</taxon>
        <taxon>Streptomyces</taxon>
    </lineage>
</organism>
<gene>
    <name evidence="3" type="ORF">GCM10010339_44180</name>
</gene>
<feature type="region of interest" description="Disordered" evidence="1">
    <location>
        <begin position="57"/>
        <end position="80"/>
    </location>
</feature>
<evidence type="ECO:0000313" key="3">
    <source>
        <dbReference type="EMBL" id="GHE05964.1"/>
    </source>
</evidence>
<dbReference type="Proteomes" id="UP000655443">
    <property type="component" value="Unassembled WGS sequence"/>
</dbReference>
<dbReference type="EMBL" id="BMVG01000009">
    <property type="protein sequence ID" value="GHE05964.1"/>
    <property type="molecule type" value="Genomic_DNA"/>
</dbReference>
<reference evidence="3" key="1">
    <citation type="journal article" date="2014" name="Int. J. Syst. Evol. Microbiol.">
        <title>Complete genome sequence of Corynebacterium casei LMG S-19264T (=DSM 44701T), isolated from a smear-ripened cheese.</title>
        <authorList>
            <consortium name="US DOE Joint Genome Institute (JGI-PGF)"/>
            <person name="Walter F."/>
            <person name="Albersmeier A."/>
            <person name="Kalinowski J."/>
            <person name="Ruckert C."/>
        </authorList>
    </citation>
    <scope>NUCLEOTIDE SEQUENCE</scope>
    <source>
        <strain evidence="3">JCM 4714</strain>
    </source>
</reference>
<name>A0A918YKF0_9ACTN</name>
<keyword evidence="4" id="KW-1185">Reference proteome</keyword>
<evidence type="ECO:0000259" key="2">
    <source>
        <dbReference type="Pfam" id="PF13546"/>
    </source>
</evidence>
<feature type="domain" description="Transposase IS701-like DDE" evidence="2">
    <location>
        <begin position="2"/>
        <end position="72"/>
    </location>
</feature>
<protein>
    <recommendedName>
        <fullName evidence="2">Transposase IS701-like DDE domain-containing protein</fullName>
    </recommendedName>
</protein>
<reference evidence="3" key="2">
    <citation type="submission" date="2020-09" db="EMBL/GenBank/DDBJ databases">
        <authorList>
            <person name="Sun Q."/>
            <person name="Ohkuma M."/>
        </authorList>
    </citation>
    <scope>NUCLEOTIDE SEQUENCE</scope>
    <source>
        <strain evidence="3">JCM 4714</strain>
    </source>
</reference>
<evidence type="ECO:0000256" key="1">
    <source>
        <dbReference type="SAM" id="MobiDB-lite"/>
    </source>
</evidence>
<dbReference type="InterPro" id="IPR038721">
    <property type="entry name" value="IS701-like_DDE_dom"/>
</dbReference>
<dbReference type="Pfam" id="PF13546">
    <property type="entry name" value="DDE_5"/>
    <property type="match status" value="1"/>
</dbReference>
<accession>A0A918YKF0</accession>
<sequence length="80" mass="8610">MRRLLRSARWDADAVRDDIRAYAVDHLGTDGGVLIVDETGSVKKGRASAEMQRLYTGTAGRIENSQAASSLPTPPRADAP</sequence>
<comment type="caution">
    <text evidence="3">The sequence shown here is derived from an EMBL/GenBank/DDBJ whole genome shotgun (WGS) entry which is preliminary data.</text>
</comment>